<evidence type="ECO:0000256" key="3">
    <source>
        <dbReference type="ARBA" id="ARBA00023163"/>
    </source>
</evidence>
<dbReference type="Gene3D" id="1.20.120.530">
    <property type="entry name" value="GntR ligand-binding domain-like"/>
    <property type="match status" value="1"/>
</dbReference>
<dbReference type="GO" id="GO:0003700">
    <property type="term" value="F:DNA-binding transcription factor activity"/>
    <property type="evidence" value="ECO:0007669"/>
    <property type="project" value="InterPro"/>
</dbReference>
<dbReference type="GO" id="GO:0003677">
    <property type="term" value="F:DNA binding"/>
    <property type="evidence" value="ECO:0007669"/>
    <property type="project" value="UniProtKB-KW"/>
</dbReference>
<dbReference type="RefSeq" id="WP_082201885.1">
    <property type="nucleotide sequence ID" value="NZ_BMFM01000001.1"/>
</dbReference>
<dbReference type="InterPro" id="IPR008920">
    <property type="entry name" value="TF_FadR/GntR_C"/>
</dbReference>
<dbReference type="InterPro" id="IPR036388">
    <property type="entry name" value="WH-like_DNA-bd_sf"/>
</dbReference>
<dbReference type="Pfam" id="PF00392">
    <property type="entry name" value="GntR"/>
    <property type="match status" value="1"/>
</dbReference>
<keyword evidence="5" id="KW-1185">Reference proteome</keyword>
<keyword evidence="2" id="KW-0238">DNA-binding</keyword>
<dbReference type="SMART" id="SM00895">
    <property type="entry name" value="FCD"/>
    <property type="match status" value="1"/>
</dbReference>
<organism evidence="4 5">
    <name type="scientific">Paradevosia tibetensis</name>
    <dbReference type="NCBI Taxonomy" id="1447062"/>
    <lineage>
        <taxon>Bacteria</taxon>
        <taxon>Pseudomonadati</taxon>
        <taxon>Pseudomonadota</taxon>
        <taxon>Alphaproteobacteria</taxon>
        <taxon>Hyphomicrobiales</taxon>
        <taxon>Devosiaceae</taxon>
        <taxon>Paradevosia</taxon>
    </lineage>
</organism>
<dbReference type="SUPFAM" id="SSF46785">
    <property type="entry name" value="Winged helix' DNA-binding domain"/>
    <property type="match status" value="1"/>
</dbReference>
<dbReference type="AlphaFoldDB" id="A0A5B9DMW8"/>
<dbReference type="InterPro" id="IPR000524">
    <property type="entry name" value="Tscrpt_reg_HTH_GntR"/>
</dbReference>
<evidence type="ECO:0000256" key="2">
    <source>
        <dbReference type="ARBA" id="ARBA00023125"/>
    </source>
</evidence>
<dbReference type="OrthoDB" id="9788098at2"/>
<dbReference type="Proteomes" id="UP000321062">
    <property type="component" value="Chromosome"/>
</dbReference>
<proteinExistence type="predicted"/>
<dbReference type="CDD" id="cd07377">
    <property type="entry name" value="WHTH_GntR"/>
    <property type="match status" value="1"/>
</dbReference>
<evidence type="ECO:0000256" key="1">
    <source>
        <dbReference type="ARBA" id="ARBA00023015"/>
    </source>
</evidence>
<dbReference type="PANTHER" id="PTHR43537">
    <property type="entry name" value="TRANSCRIPTIONAL REGULATOR, GNTR FAMILY"/>
    <property type="match status" value="1"/>
</dbReference>
<evidence type="ECO:0000313" key="4">
    <source>
        <dbReference type="EMBL" id="QEE19798.1"/>
    </source>
</evidence>
<evidence type="ECO:0000313" key="5">
    <source>
        <dbReference type="Proteomes" id="UP000321062"/>
    </source>
</evidence>
<dbReference type="InterPro" id="IPR036390">
    <property type="entry name" value="WH_DNA-bd_sf"/>
</dbReference>
<dbReference type="Pfam" id="PF07729">
    <property type="entry name" value="FCD"/>
    <property type="match status" value="1"/>
</dbReference>
<dbReference type="PANTHER" id="PTHR43537:SF6">
    <property type="entry name" value="HTH-TYPE TRANSCRIPTIONAL REPRESSOR RSPR"/>
    <property type="match status" value="1"/>
</dbReference>
<reference evidence="4 5" key="1">
    <citation type="journal article" date="2015" name="Int. J. Syst. Evol. Microbiol.">
        <title>Youhaiella tibetensis gen. nov., sp. nov., isolated from subsurface sediment.</title>
        <authorList>
            <person name="Wang Y.X."/>
            <person name="Huang F.Q."/>
            <person name="Nogi Y."/>
            <person name="Pang S.J."/>
            <person name="Wang P.K."/>
            <person name="Lv J."/>
        </authorList>
    </citation>
    <scope>NUCLEOTIDE SEQUENCE [LARGE SCALE GENOMIC DNA]</scope>
    <source>
        <strain evidence="5">fig4</strain>
    </source>
</reference>
<dbReference type="PROSITE" id="PS50949">
    <property type="entry name" value="HTH_GNTR"/>
    <property type="match status" value="1"/>
</dbReference>
<gene>
    <name evidence="4" type="ORF">FNA67_06260</name>
</gene>
<sequence>MNEQTEIAAGDGMDTIATRMMTNLRDAIVRLDLKPGDTISEAEVAERFGVSRQPVREAFIRLGQQGLLLIRPKRATMVKRISEDGVGQSRFIREAIEVEIIRRAAAALTEATGPMLEAILAQQNAAAAAGDIGLFHTLDETFHRALAQTAGVEYAWQLIDDHKIQLDRVRYLTLPRSDPPRTIGEHRAITDAVLAGNGAAAEAALRAHLGKAEALLHQAKADFPDYFE</sequence>
<dbReference type="EMBL" id="CP041690">
    <property type="protein sequence ID" value="QEE19798.1"/>
    <property type="molecule type" value="Genomic_DNA"/>
</dbReference>
<dbReference type="PRINTS" id="PR00035">
    <property type="entry name" value="HTHGNTR"/>
</dbReference>
<dbReference type="KEGG" id="yti:FNA67_06260"/>
<keyword evidence="1" id="KW-0805">Transcription regulation</keyword>
<protein>
    <submittedName>
        <fullName evidence="4">GntR family transcriptional regulator</fullName>
    </submittedName>
</protein>
<name>A0A5B9DMW8_9HYPH</name>
<dbReference type="InterPro" id="IPR011711">
    <property type="entry name" value="GntR_C"/>
</dbReference>
<dbReference type="SUPFAM" id="SSF48008">
    <property type="entry name" value="GntR ligand-binding domain-like"/>
    <property type="match status" value="1"/>
</dbReference>
<accession>A0A5B9DMW8</accession>
<dbReference type="SMART" id="SM00345">
    <property type="entry name" value="HTH_GNTR"/>
    <property type="match status" value="1"/>
</dbReference>
<keyword evidence="3" id="KW-0804">Transcription</keyword>
<dbReference type="Gene3D" id="1.10.10.10">
    <property type="entry name" value="Winged helix-like DNA-binding domain superfamily/Winged helix DNA-binding domain"/>
    <property type="match status" value="1"/>
</dbReference>